<dbReference type="Proteomes" id="UP001497493">
    <property type="component" value="Chromosome"/>
</dbReference>
<evidence type="ECO:0008006" key="4">
    <source>
        <dbReference type="Google" id="ProtNLM"/>
    </source>
</evidence>
<sequence>MARYDNLKNDMTLCDGERIGGYAIPCRGQLYRCTACGAVGCRQTKDHACTKQGFSVTFQCYACGASNKEEPIASGHAASKSAASTPQRVQNID</sequence>
<reference evidence="2 3" key="1">
    <citation type="submission" date="2024-04" db="EMBL/GenBank/DDBJ databases">
        <authorList>
            <person name="Cremers G."/>
        </authorList>
    </citation>
    <scope>NUCLEOTIDE SEQUENCE [LARGE SCALE GENOMIC DNA]</scope>
    <source>
        <strain evidence="2">MeCH1-AG</strain>
    </source>
</reference>
<evidence type="ECO:0000313" key="3">
    <source>
        <dbReference type="Proteomes" id="UP001497493"/>
    </source>
</evidence>
<feature type="region of interest" description="Disordered" evidence="1">
    <location>
        <begin position="74"/>
        <end position="93"/>
    </location>
</feature>
<accession>A0ABP1C7J4</accession>
<name>A0ABP1C7J4_9GAMM</name>
<dbReference type="EMBL" id="OZ026884">
    <property type="protein sequence ID" value="CAL1239797.1"/>
    <property type="molecule type" value="Genomic_DNA"/>
</dbReference>
<protein>
    <recommendedName>
        <fullName evidence="4">Transposase zinc-binding domain-containing protein</fullName>
    </recommendedName>
</protein>
<dbReference type="RefSeq" id="WP_348759334.1">
    <property type="nucleotide sequence ID" value="NZ_OZ026884.1"/>
</dbReference>
<organism evidence="2 3">
    <name type="scientific">Candidatus Methylocalor cossyra</name>
    <dbReference type="NCBI Taxonomy" id="3108543"/>
    <lineage>
        <taxon>Bacteria</taxon>
        <taxon>Pseudomonadati</taxon>
        <taxon>Pseudomonadota</taxon>
        <taxon>Gammaproteobacteria</taxon>
        <taxon>Methylococcales</taxon>
        <taxon>Methylococcaceae</taxon>
        <taxon>Candidatus Methylocalor</taxon>
    </lineage>
</organism>
<proteinExistence type="predicted"/>
<keyword evidence="3" id="KW-1185">Reference proteome</keyword>
<evidence type="ECO:0000313" key="2">
    <source>
        <dbReference type="EMBL" id="CAL1239797.1"/>
    </source>
</evidence>
<evidence type="ECO:0000256" key="1">
    <source>
        <dbReference type="SAM" id="MobiDB-lite"/>
    </source>
</evidence>
<feature type="compositionally biased region" description="Low complexity" evidence="1">
    <location>
        <begin position="74"/>
        <end position="84"/>
    </location>
</feature>
<gene>
    <name evidence="2" type="ORF">MECH1_V1_1021</name>
</gene>